<evidence type="ECO:0000313" key="6">
    <source>
        <dbReference type="Proteomes" id="UP000239239"/>
    </source>
</evidence>
<dbReference type="EMBL" id="PQWY01000016">
    <property type="protein sequence ID" value="PPK29899.1"/>
    <property type="molecule type" value="Genomic_DNA"/>
</dbReference>
<dbReference type="NCBIfam" id="TIGR00072">
    <property type="entry name" value="hydrog_prot"/>
    <property type="match status" value="1"/>
</dbReference>
<sequence>MSLIKILGIGSPFGDDQVGCLAADCLKAELSKEQYISKSVCIESHDRPGLRLIELMNPAKVAFLIDAVKLGCAIGTIHRLKNNEIFAFQSRLSTHEMGVAEALQLGHSLNALPEHIILYGIEIDSIAFNAMLSKPVEKAMRAVVIQIKKEIEGALKLTI</sequence>
<dbReference type="PANTHER" id="PTHR30302:SF1">
    <property type="entry name" value="HYDROGENASE 2 MATURATION PROTEASE"/>
    <property type="match status" value="1"/>
</dbReference>
<name>A0A2S6EXH8_LEGPN</name>
<proteinExistence type="inferred from homology"/>
<comment type="caution">
    <text evidence="5">The sequence shown here is derived from an EMBL/GenBank/DDBJ whole genome shotgun (WGS) entry which is preliminary data.</text>
</comment>
<dbReference type="AlphaFoldDB" id="A0A2S6EXH8"/>
<dbReference type="OrthoDB" id="9808862at2"/>
<dbReference type="Proteomes" id="UP000239239">
    <property type="component" value="Unassembled WGS sequence"/>
</dbReference>
<dbReference type="GO" id="GO:0016485">
    <property type="term" value="P:protein processing"/>
    <property type="evidence" value="ECO:0007669"/>
    <property type="project" value="TreeGrafter"/>
</dbReference>
<dbReference type="GO" id="GO:0004190">
    <property type="term" value="F:aspartic-type endopeptidase activity"/>
    <property type="evidence" value="ECO:0007669"/>
    <property type="project" value="UniProtKB-KW"/>
</dbReference>
<dbReference type="Pfam" id="PF01750">
    <property type="entry name" value="HycI"/>
    <property type="match status" value="1"/>
</dbReference>
<dbReference type="CDD" id="cd00518">
    <property type="entry name" value="H2MP"/>
    <property type="match status" value="1"/>
</dbReference>
<dbReference type="InterPro" id="IPR023430">
    <property type="entry name" value="Pept_HybD-like_dom_sf"/>
</dbReference>
<dbReference type="PANTHER" id="PTHR30302">
    <property type="entry name" value="HYDROGENASE 1 MATURATION PROTEASE"/>
    <property type="match status" value="1"/>
</dbReference>
<gene>
    <name evidence="5" type="ORF">C3928_12665</name>
</gene>
<organism evidence="5 6">
    <name type="scientific">Legionella pneumophila</name>
    <dbReference type="NCBI Taxonomy" id="446"/>
    <lineage>
        <taxon>Bacteria</taxon>
        <taxon>Pseudomonadati</taxon>
        <taxon>Pseudomonadota</taxon>
        <taxon>Gammaproteobacteria</taxon>
        <taxon>Legionellales</taxon>
        <taxon>Legionellaceae</taxon>
        <taxon>Legionella</taxon>
    </lineage>
</organism>
<evidence type="ECO:0000256" key="2">
    <source>
        <dbReference type="ARBA" id="ARBA00022670"/>
    </source>
</evidence>
<dbReference type="SUPFAM" id="SSF53163">
    <property type="entry name" value="HybD-like"/>
    <property type="match status" value="1"/>
</dbReference>
<dbReference type="InterPro" id="IPR000671">
    <property type="entry name" value="Peptidase_A31"/>
</dbReference>
<comment type="similarity">
    <text evidence="1">Belongs to the peptidase A31 family.</text>
</comment>
<keyword evidence="2" id="KW-0645">Protease</keyword>
<reference evidence="5 6" key="1">
    <citation type="submission" date="2018-02" db="EMBL/GenBank/DDBJ databases">
        <title>Draft genome sequences of four Legionella pneumophila clinical strains isolated in Ontario.</title>
        <authorList>
            <person name="Fortuna A."/>
            <person name="Ramnarine R."/>
            <person name="Li A."/>
            <person name="Frantz C."/>
            <person name="Mallo G."/>
        </authorList>
    </citation>
    <scope>NUCLEOTIDE SEQUENCE [LARGE SCALE GENOMIC DNA]</scope>
    <source>
        <strain evidence="5 6">LG61</strain>
    </source>
</reference>
<evidence type="ECO:0000256" key="1">
    <source>
        <dbReference type="ARBA" id="ARBA00006814"/>
    </source>
</evidence>
<accession>A0A2S6EXH8</accession>
<evidence type="ECO:0000256" key="4">
    <source>
        <dbReference type="ARBA" id="ARBA00022801"/>
    </source>
</evidence>
<dbReference type="GO" id="GO:0008047">
    <property type="term" value="F:enzyme activator activity"/>
    <property type="evidence" value="ECO:0007669"/>
    <property type="project" value="InterPro"/>
</dbReference>
<keyword evidence="3" id="KW-0064">Aspartyl protease</keyword>
<keyword evidence="4" id="KW-0378">Hydrolase</keyword>
<evidence type="ECO:0000256" key="3">
    <source>
        <dbReference type="ARBA" id="ARBA00022750"/>
    </source>
</evidence>
<dbReference type="RefSeq" id="WP_027227497.1">
    <property type="nucleotide sequence ID" value="NZ_CP017601.1"/>
</dbReference>
<dbReference type="Gene3D" id="3.40.50.1450">
    <property type="entry name" value="HybD-like"/>
    <property type="match status" value="1"/>
</dbReference>
<evidence type="ECO:0000313" key="5">
    <source>
        <dbReference type="EMBL" id="PPK29899.1"/>
    </source>
</evidence>
<protein>
    <submittedName>
        <fullName evidence="5">Hydrogenase</fullName>
    </submittedName>
</protein>